<keyword evidence="8" id="KW-1185">Reference proteome</keyword>
<feature type="transmembrane region" description="Helical" evidence="5">
    <location>
        <begin position="453"/>
        <end position="477"/>
    </location>
</feature>
<dbReference type="Pfam" id="PF10328">
    <property type="entry name" value="7TM_GPCR_Srx"/>
    <property type="match status" value="2"/>
</dbReference>
<proteinExistence type="predicted"/>
<feature type="transmembrane region" description="Helical" evidence="5">
    <location>
        <begin position="339"/>
        <end position="359"/>
    </location>
</feature>
<feature type="transmembrane region" description="Helical" evidence="5">
    <location>
        <begin position="14"/>
        <end position="36"/>
    </location>
</feature>
<evidence type="ECO:0000256" key="3">
    <source>
        <dbReference type="ARBA" id="ARBA00022989"/>
    </source>
</evidence>
<feature type="transmembrane region" description="Helical" evidence="5">
    <location>
        <begin position="371"/>
        <end position="391"/>
    </location>
</feature>
<dbReference type="InterPro" id="IPR019430">
    <property type="entry name" value="7TM_GPCR_serpentine_rcpt_Srx"/>
</dbReference>
<dbReference type="CDD" id="cd00637">
    <property type="entry name" value="7tm_classA_rhodopsin-like"/>
    <property type="match status" value="2"/>
</dbReference>
<evidence type="ECO:0000259" key="6">
    <source>
        <dbReference type="PROSITE" id="PS50262"/>
    </source>
</evidence>
<evidence type="ECO:0000256" key="5">
    <source>
        <dbReference type="SAM" id="Phobius"/>
    </source>
</evidence>
<dbReference type="Gene3D" id="1.20.1070.10">
    <property type="entry name" value="Rhodopsin 7-helix transmembrane proteins"/>
    <property type="match status" value="2"/>
</dbReference>
<feature type="transmembrane region" description="Helical" evidence="5">
    <location>
        <begin position="126"/>
        <end position="148"/>
    </location>
</feature>
<dbReference type="PANTHER" id="PTHR23017:SF3">
    <property type="entry name" value="G-PROTEIN COUPLED RECEPTORS FAMILY 1 PROFILE DOMAIN-CONTAINING PROTEIN"/>
    <property type="match status" value="1"/>
</dbReference>
<feature type="transmembrane region" description="Helical" evidence="5">
    <location>
        <begin position="223"/>
        <end position="244"/>
    </location>
</feature>
<dbReference type="InterPro" id="IPR017452">
    <property type="entry name" value="GPCR_Rhodpsn_7TM"/>
</dbReference>
<sequence>MVDPLSIFVHENPVVSAILLTLSGFLGFLINAFILLKVAWHKVFPGSFGWIWISRGVAYCTSSFLTMVCMGFGSLLFPDALGILAPTTILMGWIECVFANLLIALNRCLLITHPFSFKQVFTNRNTVIFIIVSWFMALMSVVAALYLPCNDEERAGSLFSMEPSLHCSYIFIVFTYGPMWLAIATTLLIDLYSILTLHRTNKVRDRLSAHNWSPQHRRKILKLCYMLAAQCVVNPLVMFIVTIGDDVQSPLLSFLSTVFLLSLADSIDGKNESLSYEYMENEAQDVEDDFEHRNPLAASVILVFIDLSCVILHGYILYKVVFRRVFGQLFGWIWISRQLALVILCVVDGALFGSSLTLYPDIDVTKVGQCAAQLLVVLSIHVFISSLLIAFNRCLLIQKPLTFKNVFTTKKTAYLIALAWLIPTGIVVSTRFLPFCTDAEDVQLPKCFTVETLLSGLIVYSTVILTFVSDMAAIWTLRQMSKIRTEFLSNHLSPGNRRRQLNFCYMLMLESLVAIPSSILQAFYDSPFWNVVVILDG</sequence>
<evidence type="ECO:0000313" key="8">
    <source>
        <dbReference type="Proteomes" id="UP001175271"/>
    </source>
</evidence>
<dbReference type="SUPFAM" id="SSF81321">
    <property type="entry name" value="Family A G protein-coupled receptor-like"/>
    <property type="match status" value="2"/>
</dbReference>
<dbReference type="Proteomes" id="UP001175271">
    <property type="component" value="Unassembled WGS sequence"/>
</dbReference>
<evidence type="ECO:0000256" key="4">
    <source>
        <dbReference type="ARBA" id="ARBA00023136"/>
    </source>
</evidence>
<accession>A0AA39HXY4</accession>
<dbReference type="PROSITE" id="PS50262">
    <property type="entry name" value="G_PROTEIN_RECEP_F1_2"/>
    <property type="match status" value="1"/>
</dbReference>
<feature type="transmembrane region" description="Helical" evidence="5">
    <location>
        <begin position="296"/>
        <end position="318"/>
    </location>
</feature>
<feature type="transmembrane region" description="Helical" evidence="5">
    <location>
        <begin position="83"/>
        <end position="105"/>
    </location>
</feature>
<evidence type="ECO:0000313" key="7">
    <source>
        <dbReference type="EMBL" id="KAK0414127.1"/>
    </source>
</evidence>
<keyword evidence="2 5" id="KW-0812">Transmembrane</keyword>
<dbReference type="PANTHER" id="PTHR23017">
    <property type="entry name" value="SERPENTINE RECEPTOR, CLASS X"/>
    <property type="match status" value="1"/>
</dbReference>
<dbReference type="EMBL" id="JAUCMV010000003">
    <property type="protein sequence ID" value="KAK0414127.1"/>
    <property type="molecule type" value="Genomic_DNA"/>
</dbReference>
<dbReference type="AlphaFoldDB" id="A0AA39HXY4"/>
<reference evidence="7" key="1">
    <citation type="submission" date="2023-06" db="EMBL/GenBank/DDBJ databases">
        <title>Genomic analysis of the entomopathogenic nematode Steinernema hermaphroditum.</title>
        <authorList>
            <person name="Schwarz E.M."/>
            <person name="Heppert J.K."/>
            <person name="Baniya A."/>
            <person name="Schwartz H.T."/>
            <person name="Tan C.-H."/>
            <person name="Antoshechkin I."/>
            <person name="Sternberg P.W."/>
            <person name="Goodrich-Blair H."/>
            <person name="Dillman A.R."/>
        </authorList>
    </citation>
    <scope>NUCLEOTIDE SEQUENCE</scope>
    <source>
        <strain evidence="7">PS9179</strain>
        <tissue evidence="7">Whole animal</tissue>
    </source>
</reference>
<comment type="caution">
    <text evidence="7">The sequence shown here is derived from an EMBL/GenBank/DDBJ whole genome shotgun (WGS) entry which is preliminary data.</text>
</comment>
<keyword evidence="3 5" id="KW-1133">Transmembrane helix</keyword>
<evidence type="ECO:0000256" key="2">
    <source>
        <dbReference type="ARBA" id="ARBA00022692"/>
    </source>
</evidence>
<feature type="transmembrane region" description="Helical" evidence="5">
    <location>
        <begin position="168"/>
        <end position="195"/>
    </location>
</feature>
<keyword evidence="4 5" id="KW-0472">Membrane</keyword>
<feature type="transmembrane region" description="Helical" evidence="5">
    <location>
        <begin position="503"/>
        <end position="524"/>
    </location>
</feature>
<feature type="transmembrane region" description="Helical" evidence="5">
    <location>
        <begin position="57"/>
        <end position="77"/>
    </location>
</feature>
<dbReference type="GO" id="GO:0016020">
    <property type="term" value="C:membrane"/>
    <property type="evidence" value="ECO:0007669"/>
    <property type="project" value="UniProtKB-SubCell"/>
</dbReference>
<feature type="transmembrane region" description="Helical" evidence="5">
    <location>
        <begin position="412"/>
        <end position="433"/>
    </location>
</feature>
<feature type="domain" description="G-protein coupled receptors family 1 profile" evidence="6">
    <location>
        <begin position="97"/>
        <end position="243"/>
    </location>
</feature>
<organism evidence="7 8">
    <name type="scientific">Steinernema hermaphroditum</name>
    <dbReference type="NCBI Taxonomy" id="289476"/>
    <lineage>
        <taxon>Eukaryota</taxon>
        <taxon>Metazoa</taxon>
        <taxon>Ecdysozoa</taxon>
        <taxon>Nematoda</taxon>
        <taxon>Chromadorea</taxon>
        <taxon>Rhabditida</taxon>
        <taxon>Tylenchina</taxon>
        <taxon>Panagrolaimomorpha</taxon>
        <taxon>Strongyloidoidea</taxon>
        <taxon>Steinernematidae</taxon>
        <taxon>Steinernema</taxon>
    </lineage>
</organism>
<protein>
    <recommendedName>
        <fullName evidence="6">G-protein coupled receptors family 1 profile domain-containing protein</fullName>
    </recommendedName>
</protein>
<gene>
    <name evidence="7" type="ORF">QR680_007158</name>
</gene>
<name>A0AA39HXY4_9BILA</name>
<evidence type="ECO:0000256" key="1">
    <source>
        <dbReference type="ARBA" id="ARBA00004370"/>
    </source>
</evidence>
<comment type="subcellular location">
    <subcellularLocation>
        <location evidence="1">Membrane</location>
    </subcellularLocation>
</comment>